<dbReference type="Gene3D" id="3.40.190.10">
    <property type="entry name" value="Periplasmic binding protein-like II"/>
    <property type="match status" value="2"/>
</dbReference>
<dbReference type="Pfam" id="PF00497">
    <property type="entry name" value="SBP_bac_3"/>
    <property type="match status" value="1"/>
</dbReference>
<evidence type="ECO:0000313" key="8">
    <source>
        <dbReference type="Proteomes" id="UP000344571"/>
    </source>
</evidence>
<dbReference type="SUPFAM" id="SSF53850">
    <property type="entry name" value="Periplasmic binding protein-like II"/>
    <property type="match status" value="1"/>
</dbReference>
<proteinExistence type="inferred from homology"/>
<evidence type="ECO:0000256" key="3">
    <source>
        <dbReference type="SAM" id="SignalP"/>
    </source>
</evidence>
<keyword evidence="8" id="KW-1185">Reference proteome</keyword>
<dbReference type="PANTHER" id="PTHR35936:SF19">
    <property type="entry name" value="AMINO-ACID-BINDING PROTEIN YXEM-RELATED"/>
    <property type="match status" value="1"/>
</dbReference>
<sequence length="288" mass="31644">MPTTCTISNATVVKKAGLMRPLKGFALALIATMGCTSYAHALTQEEIESRGYISVATEDDYRPFEFMENGKSTGYDNELKDLVEKETGLELRQEILPWAGILPGVTSGKFDMALSAVMVTEERKKSFDYATPMAASTTYYGMKKGSDIKEPKDLIGKTVGAETGSAFLAELKAFDEKLKAEHGEGVGKIVEYHGYPEAYQDLAFGRIDAVVNTDLTLRALVEERGDMFVLGKAIGEPGYKAWAVKKGNSAVLEMVNDALLKIRESGEMYRLQEKWLGASFEDMPLDVN</sequence>
<reference evidence="6 8" key="2">
    <citation type="submission" date="2018-10" db="EMBL/GenBank/DDBJ databases">
        <title>Complete genome sequence of Pseudomonas pelagia strain Kongs-67.</title>
        <authorList>
            <person name="Sinha R.K."/>
            <person name="Krishnan K."/>
        </authorList>
    </citation>
    <scope>NUCLEOTIDE SEQUENCE [LARGE SCALE GENOMIC DNA]</scope>
    <source>
        <strain evidence="6 8">Kongs-67</strain>
    </source>
</reference>
<keyword evidence="2 3" id="KW-0732">Signal</keyword>
<evidence type="ECO:0000313" key="7">
    <source>
        <dbReference type="Proteomes" id="UP000243750"/>
    </source>
</evidence>
<protein>
    <submittedName>
        <fullName evidence="5">ABC transporter substrate-binding protein</fullName>
    </submittedName>
</protein>
<dbReference type="AlphaFoldDB" id="A0AA91TZL6"/>
<evidence type="ECO:0000313" key="5">
    <source>
        <dbReference type="EMBL" id="PCC97885.1"/>
    </source>
</evidence>
<comment type="similarity">
    <text evidence="1">Belongs to the bacterial solute-binding protein 3 family.</text>
</comment>
<dbReference type="EMBL" id="NWMT01000237">
    <property type="protein sequence ID" value="PCC97885.1"/>
    <property type="molecule type" value="Genomic_DNA"/>
</dbReference>
<feature type="domain" description="Solute-binding protein family 3/N-terminal" evidence="4">
    <location>
        <begin position="52"/>
        <end position="279"/>
    </location>
</feature>
<feature type="signal peptide" evidence="3">
    <location>
        <begin position="1"/>
        <end position="41"/>
    </location>
</feature>
<dbReference type="InterPro" id="IPR001638">
    <property type="entry name" value="Solute-binding_3/MltF_N"/>
</dbReference>
<gene>
    <name evidence="5" type="ORF">CO192_18395</name>
    <name evidence="6" type="ORF">EAO82_07085</name>
</gene>
<evidence type="ECO:0000256" key="1">
    <source>
        <dbReference type="ARBA" id="ARBA00010333"/>
    </source>
</evidence>
<dbReference type="PANTHER" id="PTHR35936">
    <property type="entry name" value="MEMBRANE-BOUND LYTIC MUREIN TRANSGLYCOSYLASE F"/>
    <property type="match status" value="1"/>
</dbReference>
<accession>A0AA91TZL6</accession>
<evidence type="ECO:0000259" key="4">
    <source>
        <dbReference type="SMART" id="SM00062"/>
    </source>
</evidence>
<organism evidence="5 7">
    <name type="scientific">Halopseudomonas pelagia</name>
    <dbReference type="NCBI Taxonomy" id="553151"/>
    <lineage>
        <taxon>Bacteria</taxon>
        <taxon>Pseudomonadati</taxon>
        <taxon>Pseudomonadota</taxon>
        <taxon>Gammaproteobacteria</taxon>
        <taxon>Pseudomonadales</taxon>
        <taxon>Pseudomonadaceae</taxon>
        <taxon>Halopseudomonas</taxon>
    </lineage>
</organism>
<feature type="chain" id="PRO_5041678393" evidence="3">
    <location>
        <begin position="42"/>
        <end position="288"/>
    </location>
</feature>
<dbReference type="Proteomes" id="UP000243750">
    <property type="component" value="Unassembled WGS sequence"/>
</dbReference>
<dbReference type="SMART" id="SM00062">
    <property type="entry name" value="PBPb"/>
    <property type="match status" value="1"/>
</dbReference>
<name>A0AA91TZL6_9GAMM</name>
<reference evidence="5 7" key="1">
    <citation type="submission" date="2017-09" db="EMBL/GenBank/DDBJ databases">
        <title>Bacterial and phytoplankton interrelationship in Kongsfjorden, an Arctic fjord.</title>
        <authorList>
            <person name="Sinha R."/>
            <person name="Krishnan K."/>
        </authorList>
    </citation>
    <scope>NUCLEOTIDE SEQUENCE [LARGE SCALE GENOMIC DNA]</scope>
    <source>
        <strain evidence="5 7">58</strain>
    </source>
</reference>
<evidence type="ECO:0000313" key="6">
    <source>
        <dbReference type="EMBL" id="QFY56150.1"/>
    </source>
</evidence>
<evidence type="ECO:0000256" key="2">
    <source>
        <dbReference type="ARBA" id="ARBA00022729"/>
    </source>
</evidence>
<dbReference type="Proteomes" id="UP000344571">
    <property type="component" value="Chromosome"/>
</dbReference>
<dbReference type="EMBL" id="CP033116">
    <property type="protein sequence ID" value="QFY56150.1"/>
    <property type="molecule type" value="Genomic_DNA"/>
</dbReference>
<dbReference type="RefSeq" id="WP_096348004.1">
    <property type="nucleotide sequence ID" value="NZ_CP033116.1"/>
</dbReference>